<dbReference type="HOGENOM" id="CLU_1400555_0_0_0"/>
<evidence type="ECO:0000256" key="1">
    <source>
        <dbReference type="ARBA" id="ARBA00004141"/>
    </source>
</evidence>
<keyword evidence="4 5" id="KW-0472">Membrane</keyword>
<feature type="transmembrane region" description="Helical" evidence="5">
    <location>
        <begin position="106"/>
        <end position="127"/>
    </location>
</feature>
<dbReference type="STRING" id="648996.Theam_1255"/>
<reference evidence="6" key="1">
    <citation type="submission" date="2011-01" db="EMBL/GenBank/DDBJ databases">
        <title>Complete sequence of chromosome of Thermovibrio ammonificans HB-1.</title>
        <authorList>
            <consortium name="US DOE Joint Genome Institute"/>
            <person name="Lucas S."/>
            <person name="Copeland A."/>
            <person name="Lapidus A."/>
            <person name="Cheng J.-F."/>
            <person name="Goodwin L."/>
            <person name="Pitluck S."/>
            <person name="Davenport K."/>
            <person name="Detter J.C."/>
            <person name="Han C."/>
            <person name="Tapia R."/>
            <person name="Land M."/>
            <person name="Hauser L."/>
            <person name="Kyrpides N."/>
            <person name="Ivanova N."/>
            <person name="Ovchinnikova G."/>
            <person name="Vetriani C."/>
            <person name="Woyke T."/>
        </authorList>
    </citation>
    <scope>NUCLEOTIDE SEQUENCE [LARGE SCALE GENOMIC DNA]</scope>
    <source>
        <strain evidence="6">HB-1</strain>
    </source>
</reference>
<dbReference type="Proteomes" id="UP000006362">
    <property type="component" value="Chromosome"/>
</dbReference>
<evidence type="ECO:0000256" key="5">
    <source>
        <dbReference type="SAM" id="Phobius"/>
    </source>
</evidence>
<protein>
    <submittedName>
        <fullName evidence="6">Colicin V production protein</fullName>
    </submittedName>
</protein>
<dbReference type="KEGG" id="tam:Theam_1255"/>
<dbReference type="EMBL" id="CP002444">
    <property type="protein sequence ID" value="ADU97219.1"/>
    <property type="molecule type" value="Genomic_DNA"/>
</dbReference>
<dbReference type="GO" id="GO:0016020">
    <property type="term" value="C:membrane"/>
    <property type="evidence" value="ECO:0007669"/>
    <property type="project" value="UniProtKB-SubCell"/>
</dbReference>
<evidence type="ECO:0000256" key="3">
    <source>
        <dbReference type="ARBA" id="ARBA00022989"/>
    </source>
</evidence>
<dbReference type="InterPro" id="IPR003825">
    <property type="entry name" value="Colicin-V_CvpA"/>
</dbReference>
<evidence type="ECO:0000313" key="6">
    <source>
        <dbReference type="EMBL" id="ADU97219.1"/>
    </source>
</evidence>
<keyword evidence="3 5" id="KW-1133">Transmembrane helix</keyword>
<comment type="subcellular location">
    <subcellularLocation>
        <location evidence="1">Membrane</location>
        <topology evidence="1">Multi-pass membrane protein</topology>
    </subcellularLocation>
</comment>
<dbReference type="RefSeq" id="WP_013538005.1">
    <property type="nucleotide sequence ID" value="NC_014926.1"/>
</dbReference>
<evidence type="ECO:0000313" key="7">
    <source>
        <dbReference type="Proteomes" id="UP000006362"/>
    </source>
</evidence>
<proteinExistence type="predicted"/>
<dbReference type="GO" id="GO:0009403">
    <property type="term" value="P:toxin biosynthetic process"/>
    <property type="evidence" value="ECO:0007669"/>
    <property type="project" value="InterPro"/>
</dbReference>
<sequence length="201" mass="22689">MGLPTMNVLDGLIIIILGWNLIRGFNKGLVEELLSLSGMVVSLYGAYKLTPFVAKKLVGYADPTTLLFTGAVVYTVLYLVAKYFASLIDRKVRKTALNFINNVLGFFFGIFRGYFIAAVIVFIVAVISPDGYLIKRSSLGGMTVPLINKALEYLPDMNKKVLRNWRIAEGYLVRNWYRLIGKAREEAPRLKSRLKEEEKKL</sequence>
<dbReference type="OrthoDB" id="14368at2"/>
<dbReference type="PANTHER" id="PTHR37306:SF1">
    <property type="entry name" value="COLICIN V PRODUCTION PROTEIN"/>
    <property type="match status" value="1"/>
</dbReference>
<feature type="transmembrane region" description="Helical" evidence="5">
    <location>
        <begin position="67"/>
        <end position="85"/>
    </location>
</feature>
<accession>E8T387</accession>
<evidence type="ECO:0000256" key="4">
    <source>
        <dbReference type="ARBA" id="ARBA00023136"/>
    </source>
</evidence>
<keyword evidence="7" id="KW-1185">Reference proteome</keyword>
<feature type="transmembrane region" description="Helical" evidence="5">
    <location>
        <begin position="6"/>
        <end position="22"/>
    </location>
</feature>
<dbReference type="eggNOG" id="COG1286">
    <property type="taxonomic scope" value="Bacteria"/>
</dbReference>
<keyword evidence="2 5" id="KW-0812">Transmembrane</keyword>
<dbReference type="Pfam" id="PF02674">
    <property type="entry name" value="Colicin_V"/>
    <property type="match status" value="1"/>
</dbReference>
<organism evidence="6 7">
    <name type="scientific">Thermovibrio ammonificans (strain DSM 15698 / JCM 12110 / HB-1)</name>
    <dbReference type="NCBI Taxonomy" id="648996"/>
    <lineage>
        <taxon>Bacteria</taxon>
        <taxon>Pseudomonadati</taxon>
        <taxon>Aquificota</taxon>
        <taxon>Aquificia</taxon>
        <taxon>Desulfurobacteriales</taxon>
        <taxon>Desulfurobacteriaceae</taxon>
        <taxon>Thermovibrio</taxon>
    </lineage>
</organism>
<evidence type="ECO:0000256" key="2">
    <source>
        <dbReference type="ARBA" id="ARBA00022692"/>
    </source>
</evidence>
<feature type="transmembrane region" description="Helical" evidence="5">
    <location>
        <begin position="29"/>
        <end position="47"/>
    </location>
</feature>
<dbReference type="AlphaFoldDB" id="E8T387"/>
<name>E8T387_THEA1</name>
<gene>
    <name evidence="6" type="ordered locus">Theam_1255</name>
</gene>
<dbReference type="PANTHER" id="PTHR37306">
    <property type="entry name" value="COLICIN V PRODUCTION PROTEIN"/>
    <property type="match status" value="1"/>
</dbReference>